<evidence type="ECO:0000259" key="9">
    <source>
        <dbReference type="Pfam" id="PF00266"/>
    </source>
</evidence>
<sequence length="417" mass="44447">MTVQVPTVDVARIRADFPILGRTVRDGKPLVYLDSGATSQRPTQVLDAERAFLTTCNAAVHRGAHELSEEATDAYEGARAVIADFVGADADELVFTKNATESLNLVAYAFADARFPRRVGPGDEIVVTELEHHANLVPWQELARRTGATLRWYGVTDDGRIDPDSLELTDRVKVVAFTHQSNVTGAVAPVEELVRRAQSVGAVVVLDACQSVPHMGVDFHALGVDFAAFSGHKMFGPSGVGVLYGRRELLADVPPFITGGSMIETVTMEASTFAPPPQRFEAGSPMSSQAVGLGAAVRYLQQIGMDAVAAHEHELTAAALAELAGIDGVRIVGPTAAEQRGGAVSFVVDGIHAHDLGQILDDEGVEIRVGHHCAWPLHRRFGIAATARASFAVYNTLDEVAALGAAIRRAQDFFGAR</sequence>
<dbReference type="Proteomes" id="UP000011731">
    <property type="component" value="Unassembled WGS sequence"/>
</dbReference>
<keyword evidence="5 8" id="KW-0663">Pyridoxal phosphate</keyword>
<evidence type="ECO:0000256" key="4">
    <source>
        <dbReference type="ARBA" id="ARBA00022679"/>
    </source>
</evidence>
<dbReference type="EMBL" id="AOEX01000105">
    <property type="protein sequence ID" value="EME50959.1"/>
    <property type="molecule type" value="Genomic_DNA"/>
</dbReference>
<dbReference type="NCBIfam" id="TIGR01979">
    <property type="entry name" value="sufS"/>
    <property type="match status" value="1"/>
</dbReference>
<dbReference type="GO" id="GO:0031071">
    <property type="term" value="F:cysteine desulfurase activity"/>
    <property type="evidence" value="ECO:0007669"/>
    <property type="project" value="UniProtKB-UniRule"/>
</dbReference>
<protein>
    <recommendedName>
        <fullName evidence="3 8">Cysteine desulfurase</fullName>
        <ecNumber evidence="3 8">2.8.1.7</ecNumber>
    </recommendedName>
</protein>
<dbReference type="GO" id="GO:0030170">
    <property type="term" value="F:pyridoxal phosphate binding"/>
    <property type="evidence" value="ECO:0007669"/>
    <property type="project" value="UniProtKB-UniRule"/>
</dbReference>
<dbReference type="InterPro" id="IPR020578">
    <property type="entry name" value="Aminotrans_V_PyrdxlP_BS"/>
</dbReference>
<accession>M2YRL4</accession>
<dbReference type="Pfam" id="PF00266">
    <property type="entry name" value="Aminotran_5"/>
    <property type="match status" value="1"/>
</dbReference>
<evidence type="ECO:0000256" key="7">
    <source>
        <dbReference type="RuleBase" id="RU004504"/>
    </source>
</evidence>
<dbReference type="Gene3D" id="3.90.1150.10">
    <property type="entry name" value="Aspartate Aminotransferase, domain 1"/>
    <property type="match status" value="1"/>
</dbReference>
<dbReference type="RefSeq" id="WP_003939492.1">
    <property type="nucleotide sequence ID" value="NZ_AOEX01000105.1"/>
</dbReference>
<organism evidence="10 11">
    <name type="scientific">Rhodococcus ruber BKS 20-38</name>
    <dbReference type="NCBI Taxonomy" id="1278076"/>
    <lineage>
        <taxon>Bacteria</taxon>
        <taxon>Bacillati</taxon>
        <taxon>Actinomycetota</taxon>
        <taxon>Actinomycetes</taxon>
        <taxon>Mycobacteriales</taxon>
        <taxon>Nocardiaceae</taxon>
        <taxon>Rhodococcus</taxon>
    </lineage>
</organism>
<dbReference type="AlphaFoldDB" id="M2YRL4"/>
<dbReference type="PROSITE" id="PS00595">
    <property type="entry name" value="AA_TRANSFER_CLASS_5"/>
    <property type="match status" value="1"/>
</dbReference>
<dbReference type="InterPro" id="IPR015421">
    <property type="entry name" value="PyrdxlP-dep_Trfase_major"/>
</dbReference>
<evidence type="ECO:0000256" key="6">
    <source>
        <dbReference type="ARBA" id="ARBA00050776"/>
    </source>
</evidence>
<keyword evidence="10" id="KW-0456">Lyase</keyword>
<dbReference type="GO" id="GO:0006534">
    <property type="term" value="P:cysteine metabolic process"/>
    <property type="evidence" value="ECO:0007669"/>
    <property type="project" value="UniProtKB-UniRule"/>
</dbReference>
<keyword evidence="4 8" id="KW-0808">Transferase</keyword>
<evidence type="ECO:0000256" key="5">
    <source>
        <dbReference type="ARBA" id="ARBA00022898"/>
    </source>
</evidence>
<comment type="function">
    <text evidence="8">Catalyzes the removal of elemental sulfur and selenium atoms from L-cysteine, L-cystine, L-selenocysteine, and L-selenocystine to produce L-alanine.</text>
</comment>
<dbReference type="SUPFAM" id="SSF53383">
    <property type="entry name" value="PLP-dependent transferases"/>
    <property type="match status" value="1"/>
</dbReference>
<dbReference type="Gene3D" id="3.40.640.10">
    <property type="entry name" value="Type I PLP-dependent aspartate aminotransferase-like (Major domain)"/>
    <property type="match status" value="1"/>
</dbReference>
<evidence type="ECO:0000256" key="8">
    <source>
        <dbReference type="RuleBase" id="RU004506"/>
    </source>
</evidence>
<feature type="domain" description="Aminotransferase class V" evidence="9">
    <location>
        <begin position="31"/>
        <end position="403"/>
    </location>
</feature>
<comment type="caution">
    <text evidence="10">The sequence shown here is derived from an EMBL/GenBank/DDBJ whole genome shotgun (WGS) entry which is preliminary data.</text>
</comment>
<evidence type="ECO:0000313" key="11">
    <source>
        <dbReference type="Proteomes" id="UP000011731"/>
    </source>
</evidence>
<dbReference type="InterPro" id="IPR010970">
    <property type="entry name" value="Cys_dSase_SufS"/>
</dbReference>
<dbReference type="PATRIC" id="fig|1278076.4.peg.5579"/>
<dbReference type="InterPro" id="IPR015424">
    <property type="entry name" value="PyrdxlP-dep_Trfase"/>
</dbReference>
<comment type="catalytic activity">
    <reaction evidence="6 8">
        <text>(sulfur carrier)-H + L-cysteine = (sulfur carrier)-SH + L-alanine</text>
        <dbReference type="Rhea" id="RHEA:43892"/>
        <dbReference type="Rhea" id="RHEA-COMP:14737"/>
        <dbReference type="Rhea" id="RHEA-COMP:14739"/>
        <dbReference type="ChEBI" id="CHEBI:29917"/>
        <dbReference type="ChEBI" id="CHEBI:35235"/>
        <dbReference type="ChEBI" id="CHEBI:57972"/>
        <dbReference type="ChEBI" id="CHEBI:64428"/>
        <dbReference type="EC" id="2.8.1.7"/>
    </reaction>
</comment>
<evidence type="ECO:0000256" key="3">
    <source>
        <dbReference type="ARBA" id="ARBA00012239"/>
    </source>
</evidence>
<dbReference type="PANTHER" id="PTHR43586">
    <property type="entry name" value="CYSTEINE DESULFURASE"/>
    <property type="match status" value="1"/>
</dbReference>
<name>M2YRL4_9NOCA</name>
<comment type="similarity">
    <text evidence="2 8">Belongs to the class-V pyridoxal-phosphate-dependent aminotransferase family. Csd subfamily.</text>
</comment>
<evidence type="ECO:0000256" key="2">
    <source>
        <dbReference type="ARBA" id="ARBA00010447"/>
    </source>
</evidence>
<evidence type="ECO:0000256" key="1">
    <source>
        <dbReference type="ARBA" id="ARBA00001933"/>
    </source>
</evidence>
<dbReference type="CDD" id="cd06453">
    <property type="entry name" value="SufS_like"/>
    <property type="match status" value="1"/>
</dbReference>
<dbReference type="InterPro" id="IPR015422">
    <property type="entry name" value="PyrdxlP-dep_Trfase_small"/>
</dbReference>
<dbReference type="GO" id="GO:0016829">
    <property type="term" value="F:lyase activity"/>
    <property type="evidence" value="ECO:0007669"/>
    <property type="project" value="UniProtKB-KW"/>
</dbReference>
<reference evidence="10 11" key="1">
    <citation type="journal article" date="2013" name="Genome Announc.">
        <title>Draft Genome Sequence of Rhodococcus ruber Strain BKS 20-38.</title>
        <authorList>
            <person name="Bala M."/>
            <person name="Kumar S."/>
            <person name="Raghava G.P."/>
            <person name="Mayilraj S."/>
        </authorList>
    </citation>
    <scope>NUCLEOTIDE SEQUENCE [LARGE SCALE GENOMIC DNA]</scope>
    <source>
        <strain evidence="10 11">BKS 20-38</strain>
    </source>
</reference>
<proteinExistence type="inferred from homology"/>
<keyword evidence="11" id="KW-1185">Reference proteome</keyword>
<dbReference type="InterPro" id="IPR000192">
    <property type="entry name" value="Aminotrans_V_dom"/>
</dbReference>
<dbReference type="PANTHER" id="PTHR43586:SF8">
    <property type="entry name" value="CYSTEINE DESULFURASE 1, CHLOROPLASTIC"/>
    <property type="match status" value="1"/>
</dbReference>
<comment type="cofactor">
    <cofactor evidence="1 7">
        <name>pyridoxal 5'-phosphate</name>
        <dbReference type="ChEBI" id="CHEBI:597326"/>
    </cofactor>
</comment>
<evidence type="ECO:0000313" key="10">
    <source>
        <dbReference type="EMBL" id="EME50959.1"/>
    </source>
</evidence>
<gene>
    <name evidence="10" type="ORF">G352_27179</name>
</gene>
<dbReference type="EC" id="2.8.1.7" evidence="3 8"/>